<keyword evidence="2" id="KW-1185">Reference proteome</keyword>
<name>A0A8C6UB99_9GOBI</name>
<sequence length="176" mass="20650">MFHRQQQRLGHTAVVQCVCRFSASIDDILEEEEHYADQIKEYLSYAEALRAVCRKHELTQFELEACTQDLVTKRQQREELATGMVRTFSFKGVSHKLFGQEAPEQREARLKLLEELISEGQEAVKEKTLESRSRRRQRFKEQKDKDLNEALISYALMQVNMCKKVTACFIKLQYAN</sequence>
<dbReference type="Proteomes" id="UP000694523">
    <property type="component" value="Unplaced"/>
</dbReference>
<dbReference type="Gene3D" id="1.20.1270.60">
    <property type="entry name" value="Arfaptin homology (AH) domain/BAR domain"/>
    <property type="match status" value="1"/>
</dbReference>
<dbReference type="Ensembl" id="ENSNMLT00000038451.1">
    <property type="protein sequence ID" value="ENSNMLP00000034512.1"/>
    <property type="gene ID" value="ENSNMLG00000021476.1"/>
</dbReference>
<dbReference type="GO" id="GO:0032266">
    <property type="term" value="F:phosphatidylinositol-3-phosphate binding"/>
    <property type="evidence" value="ECO:0007669"/>
    <property type="project" value="TreeGrafter"/>
</dbReference>
<dbReference type="InterPro" id="IPR034783">
    <property type="entry name" value="SNX4"/>
</dbReference>
<dbReference type="GO" id="GO:0031201">
    <property type="term" value="C:SNARE complex"/>
    <property type="evidence" value="ECO:0007669"/>
    <property type="project" value="TreeGrafter"/>
</dbReference>
<dbReference type="GO" id="GO:0005886">
    <property type="term" value="C:plasma membrane"/>
    <property type="evidence" value="ECO:0007669"/>
    <property type="project" value="TreeGrafter"/>
</dbReference>
<reference evidence="1" key="1">
    <citation type="submission" date="2025-08" db="UniProtKB">
        <authorList>
            <consortium name="Ensembl"/>
        </authorList>
    </citation>
    <scope>IDENTIFICATION</scope>
</reference>
<dbReference type="AlphaFoldDB" id="A0A8C6UB99"/>
<dbReference type="PANTHER" id="PTHR46596">
    <property type="entry name" value="SORTING NEXIN-4"/>
    <property type="match status" value="1"/>
</dbReference>
<organism evidence="1 2">
    <name type="scientific">Neogobius melanostomus</name>
    <name type="common">round goby</name>
    <dbReference type="NCBI Taxonomy" id="47308"/>
    <lineage>
        <taxon>Eukaryota</taxon>
        <taxon>Metazoa</taxon>
        <taxon>Chordata</taxon>
        <taxon>Craniata</taxon>
        <taxon>Vertebrata</taxon>
        <taxon>Euteleostomi</taxon>
        <taxon>Actinopterygii</taxon>
        <taxon>Neopterygii</taxon>
        <taxon>Teleostei</taxon>
        <taxon>Neoteleostei</taxon>
        <taxon>Acanthomorphata</taxon>
        <taxon>Gobiaria</taxon>
        <taxon>Gobiiformes</taxon>
        <taxon>Gobioidei</taxon>
        <taxon>Gobiidae</taxon>
        <taxon>Benthophilinae</taxon>
        <taxon>Neogobiini</taxon>
        <taxon>Neogobius</taxon>
    </lineage>
</organism>
<dbReference type="GO" id="GO:0031901">
    <property type="term" value="C:early endosome membrane"/>
    <property type="evidence" value="ECO:0007669"/>
    <property type="project" value="TreeGrafter"/>
</dbReference>
<accession>A0A8C6UB99</accession>
<proteinExistence type="predicted"/>
<dbReference type="GO" id="GO:0015031">
    <property type="term" value="P:protein transport"/>
    <property type="evidence" value="ECO:0007669"/>
    <property type="project" value="InterPro"/>
</dbReference>
<reference evidence="1" key="2">
    <citation type="submission" date="2025-09" db="UniProtKB">
        <authorList>
            <consortium name="Ensembl"/>
        </authorList>
    </citation>
    <scope>IDENTIFICATION</scope>
</reference>
<dbReference type="InterPro" id="IPR027267">
    <property type="entry name" value="AH/BAR_dom_sf"/>
</dbReference>
<evidence type="ECO:0000313" key="2">
    <source>
        <dbReference type="Proteomes" id="UP000694523"/>
    </source>
</evidence>
<evidence type="ECO:0000313" key="1">
    <source>
        <dbReference type="Ensembl" id="ENSNMLP00000034512.1"/>
    </source>
</evidence>
<protein>
    <submittedName>
        <fullName evidence="1">Uncharacterized protein</fullName>
    </submittedName>
</protein>
<dbReference type="PANTHER" id="PTHR46596:SF1">
    <property type="entry name" value="SORTING NEXIN-4"/>
    <property type="match status" value="1"/>
</dbReference>
<dbReference type="GO" id="GO:2000786">
    <property type="term" value="P:positive regulation of autophagosome assembly"/>
    <property type="evidence" value="ECO:0007669"/>
    <property type="project" value="TreeGrafter"/>
</dbReference>